<proteinExistence type="predicted"/>
<evidence type="ECO:0000313" key="1">
    <source>
        <dbReference type="EMBL" id="KAG1338479.1"/>
    </source>
</evidence>
<gene>
    <name evidence="1" type="ORF">COCNU_04G007850</name>
</gene>
<dbReference type="AlphaFoldDB" id="A0A8K0N0Q2"/>
<protein>
    <submittedName>
        <fullName evidence="1">Uncharacterized protein</fullName>
    </submittedName>
</protein>
<evidence type="ECO:0000313" key="2">
    <source>
        <dbReference type="Proteomes" id="UP000797356"/>
    </source>
</evidence>
<dbReference type="EMBL" id="CM017875">
    <property type="protein sequence ID" value="KAG1338479.1"/>
    <property type="molecule type" value="Genomic_DNA"/>
</dbReference>
<organism evidence="1 2">
    <name type="scientific">Cocos nucifera</name>
    <name type="common">Coconut palm</name>
    <dbReference type="NCBI Taxonomy" id="13894"/>
    <lineage>
        <taxon>Eukaryota</taxon>
        <taxon>Viridiplantae</taxon>
        <taxon>Streptophyta</taxon>
        <taxon>Embryophyta</taxon>
        <taxon>Tracheophyta</taxon>
        <taxon>Spermatophyta</taxon>
        <taxon>Magnoliopsida</taxon>
        <taxon>Liliopsida</taxon>
        <taxon>Arecaceae</taxon>
        <taxon>Arecoideae</taxon>
        <taxon>Cocoseae</taxon>
        <taxon>Attaleinae</taxon>
        <taxon>Cocos</taxon>
    </lineage>
</organism>
<comment type="caution">
    <text evidence="1">The sequence shown here is derived from an EMBL/GenBank/DDBJ whole genome shotgun (WGS) entry which is preliminary data.</text>
</comment>
<accession>A0A8K0N0Q2</accession>
<keyword evidence="2" id="KW-1185">Reference proteome</keyword>
<sequence length="77" mass="8763">MRVEAAIHQHAVVVSLTLPKWSIRKSKRNMTILNSKPSNLRETPAGKKKDLTTLQLPWLGKIVGANYFSKIYHNISH</sequence>
<reference evidence="1" key="2">
    <citation type="submission" date="2019-07" db="EMBL/GenBank/DDBJ databases">
        <authorList>
            <person name="Yang Y."/>
            <person name="Bocs S."/>
            <person name="Baudouin L."/>
        </authorList>
    </citation>
    <scope>NUCLEOTIDE SEQUENCE</scope>
    <source>
        <tissue evidence="1">Spear leaf of Hainan Tall coconut</tissue>
    </source>
</reference>
<dbReference type="Proteomes" id="UP000797356">
    <property type="component" value="Chromosome 4"/>
</dbReference>
<name>A0A8K0N0Q2_COCNU</name>
<reference evidence="1" key="1">
    <citation type="journal article" date="2017" name="Gigascience">
        <title>The genome draft of coconut (Cocos nucifera).</title>
        <authorList>
            <person name="Xiao Y."/>
            <person name="Xu P."/>
            <person name="Fan H."/>
            <person name="Baudouin L."/>
            <person name="Xia W."/>
            <person name="Bocs S."/>
            <person name="Xu J."/>
            <person name="Li Q."/>
            <person name="Guo A."/>
            <person name="Zhou L."/>
            <person name="Li J."/>
            <person name="Wu Y."/>
            <person name="Ma Z."/>
            <person name="Armero A."/>
            <person name="Issali A.E."/>
            <person name="Liu N."/>
            <person name="Peng M."/>
            <person name="Yang Y."/>
        </authorList>
    </citation>
    <scope>NUCLEOTIDE SEQUENCE</scope>
    <source>
        <tissue evidence="1">Spear leaf of Hainan Tall coconut</tissue>
    </source>
</reference>